<name>A0A291GUT2_9MICO</name>
<dbReference type="EMBL" id="CP023564">
    <property type="protein sequence ID" value="ATG53938.1"/>
    <property type="molecule type" value="Genomic_DNA"/>
</dbReference>
<dbReference type="SMART" id="SM00014">
    <property type="entry name" value="acidPPc"/>
    <property type="match status" value="1"/>
</dbReference>
<feature type="transmembrane region" description="Helical" evidence="1">
    <location>
        <begin position="256"/>
        <end position="279"/>
    </location>
</feature>
<feature type="domain" description="Phosphatidic acid phosphatase type 2/haloperoxidase" evidence="2">
    <location>
        <begin position="108"/>
        <end position="212"/>
    </location>
</feature>
<feature type="transmembrane region" description="Helical" evidence="1">
    <location>
        <begin position="77"/>
        <end position="100"/>
    </location>
</feature>
<protein>
    <submittedName>
        <fullName evidence="3">Phosphatidic acid phosphatase</fullName>
    </submittedName>
</protein>
<keyword evidence="1" id="KW-0472">Membrane</keyword>
<keyword evidence="1" id="KW-0812">Transmembrane</keyword>
<evidence type="ECO:0000259" key="2">
    <source>
        <dbReference type="SMART" id="SM00014"/>
    </source>
</evidence>
<feature type="transmembrane region" description="Helical" evidence="1">
    <location>
        <begin position="197"/>
        <end position="219"/>
    </location>
</feature>
<feature type="transmembrane region" description="Helical" evidence="1">
    <location>
        <begin position="27"/>
        <end position="48"/>
    </location>
</feature>
<proteinExistence type="predicted"/>
<feature type="transmembrane region" description="Helical" evidence="1">
    <location>
        <begin position="144"/>
        <end position="163"/>
    </location>
</feature>
<feature type="transmembrane region" description="Helical" evidence="1">
    <location>
        <begin position="107"/>
        <end position="124"/>
    </location>
</feature>
<dbReference type="Pfam" id="PF01569">
    <property type="entry name" value="PAP2"/>
    <property type="match status" value="1"/>
</dbReference>
<organism evidence="3 4">
    <name type="scientific">Brachybacterium ginsengisoli</name>
    <dbReference type="NCBI Taxonomy" id="1331682"/>
    <lineage>
        <taxon>Bacteria</taxon>
        <taxon>Bacillati</taxon>
        <taxon>Actinomycetota</taxon>
        <taxon>Actinomycetes</taxon>
        <taxon>Micrococcales</taxon>
        <taxon>Dermabacteraceae</taxon>
        <taxon>Brachybacterium</taxon>
    </lineage>
</organism>
<dbReference type="RefSeq" id="WP_096798417.1">
    <property type="nucleotide sequence ID" value="NZ_CP023564.1"/>
</dbReference>
<gene>
    <name evidence="3" type="ORF">CFK41_03465</name>
</gene>
<accession>A0A291GUT2</accession>
<evidence type="ECO:0000256" key="1">
    <source>
        <dbReference type="SAM" id="Phobius"/>
    </source>
</evidence>
<dbReference type="Proteomes" id="UP000217889">
    <property type="component" value="Chromosome"/>
</dbReference>
<evidence type="ECO:0000313" key="3">
    <source>
        <dbReference type="EMBL" id="ATG53938.1"/>
    </source>
</evidence>
<dbReference type="AlphaFoldDB" id="A0A291GUT2"/>
<reference evidence="3 4" key="1">
    <citation type="journal article" date="2014" name="Int. J. Syst. Evol. Microbiol.">
        <title>Brachybacterium ginsengisoli sp. nov., isolated from soil of a ginseng field.</title>
        <authorList>
            <person name="Hoang V.A."/>
            <person name="Kim Y.J."/>
            <person name="Nguyen N.L."/>
            <person name="Yang D.C."/>
        </authorList>
    </citation>
    <scope>NUCLEOTIDE SEQUENCE [LARGE SCALE GENOMIC DNA]</scope>
    <source>
        <strain evidence="3 4">DCY80</strain>
    </source>
</reference>
<sequence length="331" mass="33970">MNTETAPGSTAPDNGTTPRVGGVLRPLLSFLAAAVCAVAIVGLSRLAVGTASGQRLDQLIFSGATEHEGRLSTYAEIAVGTVSVPVVSALLALAVVLVLVRRRPGQLVGIATLVLGANLTTQVIKRLLVTREALGPGIDLTPNSFPSGHTTLAATAIIALVLAGGRSRVVLAPVGAVWTAAAGIGTLVVGWHRPSDVVGAITVVAAWTFLILALEGMGVRRRRARAAARPDRGRRRRDGAPIDLSHRPRLPLAERAVAVLLMVLGAAGLVVGGLGLASLPRPLELDDAALQVSSFVDTAVLIGGGTAAWMALTLLLRAPTSHRSPSAERVP</sequence>
<feature type="transmembrane region" description="Helical" evidence="1">
    <location>
        <begin position="170"/>
        <end position="191"/>
    </location>
</feature>
<evidence type="ECO:0000313" key="4">
    <source>
        <dbReference type="Proteomes" id="UP000217889"/>
    </source>
</evidence>
<dbReference type="InterPro" id="IPR000326">
    <property type="entry name" value="PAP2/HPO"/>
</dbReference>
<dbReference type="OrthoDB" id="3240395at2"/>
<feature type="transmembrane region" description="Helical" evidence="1">
    <location>
        <begin position="299"/>
        <end position="316"/>
    </location>
</feature>
<dbReference type="KEGG" id="bgg:CFK41_03465"/>
<keyword evidence="1" id="KW-1133">Transmembrane helix</keyword>
<dbReference type="Gene3D" id="1.20.144.10">
    <property type="entry name" value="Phosphatidic acid phosphatase type 2/haloperoxidase"/>
    <property type="match status" value="1"/>
</dbReference>
<dbReference type="InterPro" id="IPR036938">
    <property type="entry name" value="PAP2/HPO_sf"/>
</dbReference>
<keyword evidence="4" id="KW-1185">Reference proteome</keyword>
<dbReference type="SUPFAM" id="SSF48317">
    <property type="entry name" value="Acid phosphatase/Vanadium-dependent haloperoxidase"/>
    <property type="match status" value="1"/>
</dbReference>